<dbReference type="Gene3D" id="3.40.1350.10">
    <property type="match status" value="1"/>
</dbReference>
<dbReference type="Pfam" id="PF14338">
    <property type="entry name" value="Mrr_N"/>
    <property type="match status" value="1"/>
</dbReference>
<dbReference type="PANTHER" id="PTHR30015:SF7">
    <property type="entry name" value="TYPE IV METHYL-DIRECTED RESTRICTION ENZYME ECOKMRR"/>
    <property type="match status" value="1"/>
</dbReference>
<dbReference type="AlphaFoldDB" id="A0A315XTC1"/>
<keyword evidence="4" id="KW-1185">Reference proteome</keyword>
<evidence type="ECO:0000259" key="1">
    <source>
        <dbReference type="Pfam" id="PF04471"/>
    </source>
</evidence>
<evidence type="ECO:0000313" key="3">
    <source>
        <dbReference type="EMBL" id="PWB88379.1"/>
    </source>
</evidence>
<dbReference type="InterPro" id="IPR011856">
    <property type="entry name" value="tRNA_endonuc-like_dom_sf"/>
</dbReference>
<sequence>MPIPKFDELFNDVLEFLSDKKEYKTRDVKEELSKKLDLTDEERHELLPSGSEPIINNRIGWSITTLKKAGYVESQKWGSINITEEGFKQHNKNPDITIDDLMEIDDVYNWFNPGKLKGPDGESTPEEEIEKSLKQINDSLADSIIENILNNDPFFFEKLVVDLLLKMGYGEFGRVTSPTNDGGIDGIINEDRLGINKIAIQAKRFAKGNVIGRPEIHKFAGALNEKGLSKGVFITTSSFTREAISSAKHQSIVLIDGEKLANLMIEYNVGTFTSHIYEIKRIDSDYFNSGE</sequence>
<dbReference type="Proteomes" id="UP000251717">
    <property type="component" value="Unassembled WGS sequence"/>
</dbReference>
<dbReference type="InterPro" id="IPR025745">
    <property type="entry name" value="Mrr-like_N_dom"/>
</dbReference>
<feature type="domain" description="Restriction system protein Mrr-like N-terminal" evidence="2">
    <location>
        <begin position="6"/>
        <end position="88"/>
    </location>
</feature>
<evidence type="ECO:0000313" key="4">
    <source>
        <dbReference type="Proteomes" id="UP000251717"/>
    </source>
</evidence>
<organism evidence="3 4">
    <name type="scientific">Methanobrevibacter thaueri</name>
    <dbReference type="NCBI Taxonomy" id="190975"/>
    <lineage>
        <taxon>Archaea</taxon>
        <taxon>Methanobacteriati</taxon>
        <taxon>Methanobacteriota</taxon>
        <taxon>Methanomada group</taxon>
        <taxon>Methanobacteria</taxon>
        <taxon>Methanobacteriales</taxon>
        <taxon>Methanobacteriaceae</taxon>
        <taxon>Methanobrevibacter</taxon>
    </lineage>
</organism>
<dbReference type="InterPro" id="IPR052906">
    <property type="entry name" value="Type_IV_Methyl-Rstrct_Enzyme"/>
</dbReference>
<feature type="domain" description="Restriction endonuclease type IV Mrr" evidence="1">
    <location>
        <begin position="150"/>
        <end position="264"/>
    </location>
</feature>
<name>A0A315XTC1_9EURY</name>
<reference evidence="3 4" key="1">
    <citation type="submission" date="2017-03" db="EMBL/GenBank/DDBJ databases">
        <title>Genome sequence of Methanobrevibacter thaueri.</title>
        <authorList>
            <person name="Poehlein A."/>
            <person name="Seedorf H."/>
            <person name="Daniel R."/>
        </authorList>
    </citation>
    <scope>NUCLEOTIDE SEQUENCE [LARGE SCALE GENOMIC DNA]</scope>
    <source>
        <strain evidence="3 4">DSM 11995</strain>
    </source>
</reference>
<dbReference type="GO" id="GO:0015666">
    <property type="term" value="F:restriction endodeoxyribonuclease activity"/>
    <property type="evidence" value="ECO:0007669"/>
    <property type="project" value="TreeGrafter"/>
</dbReference>
<dbReference type="InterPro" id="IPR007560">
    <property type="entry name" value="Restrct_endonuc_IV_Mrr"/>
</dbReference>
<dbReference type="PANTHER" id="PTHR30015">
    <property type="entry name" value="MRR RESTRICTION SYSTEM PROTEIN"/>
    <property type="match status" value="1"/>
</dbReference>
<dbReference type="Pfam" id="PF04471">
    <property type="entry name" value="Mrr_cat"/>
    <property type="match status" value="1"/>
</dbReference>
<dbReference type="GO" id="GO:0003677">
    <property type="term" value="F:DNA binding"/>
    <property type="evidence" value="ECO:0007669"/>
    <property type="project" value="InterPro"/>
</dbReference>
<evidence type="ECO:0000259" key="2">
    <source>
        <dbReference type="Pfam" id="PF14338"/>
    </source>
</evidence>
<proteinExistence type="predicted"/>
<protein>
    <submittedName>
        <fullName evidence="3">Mrr restriction system protein</fullName>
    </submittedName>
</protein>
<dbReference type="GO" id="GO:0009307">
    <property type="term" value="P:DNA restriction-modification system"/>
    <property type="evidence" value="ECO:0007669"/>
    <property type="project" value="InterPro"/>
</dbReference>
<gene>
    <name evidence="3" type="primary">mrr</name>
    <name evidence="3" type="ORF">MBBTH_01100</name>
</gene>
<dbReference type="OrthoDB" id="78441at2157"/>
<dbReference type="SUPFAM" id="SSF52980">
    <property type="entry name" value="Restriction endonuclease-like"/>
    <property type="match status" value="1"/>
</dbReference>
<comment type="caution">
    <text evidence="3">The sequence shown here is derived from an EMBL/GenBank/DDBJ whole genome shotgun (WGS) entry which is preliminary data.</text>
</comment>
<dbReference type="InterPro" id="IPR011335">
    <property type="entry name" value="Restrct_endonuc-II-like"/>
</dbReference>
<dbReference type="EMBL" id="MZGS01000006">
    <property type="protein sequence ID" value="PWB88379.1"/>
    <property type="molecule type" value="Genomic_DNA"/>
</dbReference>
<dbReference type="RefSeq" id="WP_116591105.1">
    <property type="nucleotide sequence ID" value="NZ_MZGS01000006.1"/>
</dbReference>
<accession>A0A315XTC1</accession>